<dbReference type="OrthoDB" id="10543229at2759"/>
<evidence type="ECO:0000313" key="1">
    <source>
        <dbReference type="EMBL" id="CAD0205874.1"/>
    </source>
</evidence>
<evidence type="ECO:0000313" key="2">
    <source>
        <dbReference type="Proteomes" id="UP001154114"/>
    </source>
</evidence>
<name>A0A9N8KWH3_CHRIL</name>
<protein>
    <submittedName>
        <fullName evidence="1">Uncharacterized protein</fullName>
    </submittedName>
</protein>
<proteinExistence type="predicted"/>
<accession>A0A9N8KWH3</accession>
<reference evidence="1" key="1">
    <citation type="submission" date="2021-12" db="EMBL/GenBank/DDBJ databases">
        <authorList>
            <person name="King R."/>
        </authorList>
    </citation>
    <scope>NUCLEOTIDE SEQUENCE</scope>
</reference>
<organism evidence="1 2">
    <name type="scientific">Chrysodeixis includens</name>
    <name type="common">Soybean looper</name>
    <name type="synonym">Pseudoplusia includens</name>
    <dbReference type="NCBI Taxonomy" id="689277"/>
    <lineage>
        <taxon>Eukaryota</taxon>
        <taxon>Metazoa</taxon>
        <taxon>Ecdysozoa</taxon>
        <taxon>Arthropoda</taxon>
        <taxon>Hexapoda</taxon>
        <taxon>Insecta</taxon>
        <taxon>Pterygota</taxon>
        <taxon>Neoptera</taxon>
        <taxon>Endopterygota</taxon>
        <taxon>Lepidoptera</taxon>
        <taxon>Glossata</taxon>
        <taxon>Ditrysia</taxon>
        <taxon>Noctuoidea</taxon>
        <taxon>Noctuidae</taxon>
        <taxon>Plusiinae</taxon>
        <taxon>Chrysodeixis</taxon>
    </lineage>
</organism>
<keyword evidence="2" id="KW-1185">Reference proteome</keyword>
<sequence length="165" mass="18658">MQLSIMYRDVSLPPQQQSYFKNSHYRSFLNVSSVDGNREVQSTASLTLQLNLHESLANAASTNTGEPSTAIPIIILDVDSLNNSVVVLTRFRILNNGRSSDQRESVLYFISFVNDDVTVGCLPNCQVMALTGREDRERKEYSHTKSFHIVRSINTKLLIRGRCYI</sequence>
<dbReference type="AlphaFoldDB" id="A0A9N8KWH3"/>
<dbReference type="EMBL" id="LR824028">
    <property type="protein sequence ID" value="CAD0205874.1"/>
    <property type="molecule type" value="Genomic_DNA"/>
</dbReference>
<gene>
    <name evidence="1" type="ORF">CINC_LOCUS8172</name>
</gene>
<dbReference type="Proteomes" id="UP001154114">
    <property type="component" value="Chromosome 25"/>
</dbReference>